<dbReference type="EMBL" id="MHPP01000007">
    <property type="protein sequence ID" value="OGZ84945.1"/>
    <property type="molecule type" value="Genomic_DNA"/>
</dbReference>
<dbReference type="AlphaFoldDB" id="A0A1G2JCU3"/>
<comment type="caution">
    <text evidence="2">The sequence shown here is derived from an EMBL/GenBank/DDBJ whole genome shotgun (WGS) entry which is preliminary data.</text>
</comment>
<dbReference type="CDD" id="cd07043">
    <property type="entry name" value="STAS_anti-anti-sigma_factors"/>
    <property type="match status" value="1"/>
</dbReference>
<dbReference type="InterPro" id="IPR002645">
    <property type="entry name" value="STAS_dom"/>
</dbReference>
<protein>
    <recommendedName>
        <fullName evidence="1">STAS domain-containing protein</fullName>
    </recommendedName>
</protein>
<evidence type="ECO:0000259" key="1">
    <source>
        <dbReference type="PROSITE" id="PS50801"/>
    </source>
</evidence>
<accession>A0A1G2JCU3</accession>
<name>A0A1G2JCU3_9BACT</name>
<evidence type="ECO:0000313" key="2">
    <source>
        <dbReference type="EMBL" id="OGZ84945.1"/>
    </source>
</evidence>
<organism evidence="2 3">
    <name type="scientific">Candidatus Staskawiczbacteria bacterium RIFOXYC1_FULL_38_18</name>
    <dbReference type="NCBI Taxonomy" id="1802229"/>
    <lineage>
        <taxon>Bacteria</taxon>
        <taxon>Candidatus Staskawicziibacteriota</taxon>
    </lineage>
</organism>
<dbReference type="InterPro" id="IPR036513">
    <property type="entry name" value="STAS_dom_sf"/>
</dbReference>
<sequence length="121" mass="13718">MLRDSRYFSVREEGVVKVVTILLPKIVEDDDIQAMGAELFVFVDDIGSDAKFVINWSRVTFMSVAFFSKIISLQKKLGSRGGRLVFCQLHPAIYETFVITKLNRLFDIKDHESDALLALSS</sequence>
<dbReference type="Pfam" id="PF01740">
    <property type="entry name" value="STAS"/>
    <property type="match status" value="1"/>
</dbReference>
<gene>
    <name evidence="2" type="ORF">A2401_03425</name>
</gene>
<dbReference type="PROSITE" id="PS50801">
    <property type="entry name" value="STAS"/>
    <property type="match status" value="1"/>
</dbReference>
<dbReference type="SUPFAM" id="SSF52091">
    <property type="entry name" value="SpoIIaa-like"/>
    <property type="match status" value="1"/>
</dbReference>
<dbReference type="STRING" id="1802229.A2401_03425"/>
<reference evidence="2 3" key="1">
    <citation type="journal article" date="2016" name="Nat. Commun.">
        <title>Thousands of microbial genomes shed light on interconnected biogeochemical processes in an aquifer system.</title>
        <authorList>
            <person name="Anantharaman K."/>
            <person name="Brown C.T."/>
            <person name="Hug L.A."/>
            <person name="Sharon I."/>
            <person name="Castelle C.J."/>
            <person name="Probst A.J."/>
            <person name="Thomas B.C."/>
            <person name="Singh A."/>
            <person name="Wilkins M.J."/>
            <person name="Karaoz U."/>
            <person name="Brodie E.L."/>
            <person name="Williams K.H."/>
            <person name="Hubbard S.S."/>
            <person name="Banfield J.F."/>
        </authorList>
    </citation>
    <scope>NUCLEOTIDE SEQUENCE [LARGE SCALE GENOMIC DNA]</scope>
</reference>
<feature type="domain" description="STAS" evidence="1">
    <location>
        <begin position="52"/>
        <end position="119"/>
    </location>
</feature>
<evidence type="ECO:0000313" key="3">
    <source>
        <dbReference type="Proteomes" id="UP000177751"/>
    </source>
</evidence>
<dbReference type="Gene3D" id="3.30.750.24">
    <property type="entry name" value="STAS domain"/>
    <property type="match status" value="1"/>
</dbReference>
<dbReference type="Proteomes" id="UP000177751">
    <property type="component" value="Unassembled WGS sequence"/>
</dbReference>
<proteinExistence type="predicted"/>